<sequence length="61" mass="7088">MTIDGQMDRVPKEDLHEEAEMNAFFIIPVRAGFVGRIASTHPSTENRIEWLRDLERETETT</sequence>
<keyword evidence="1" id="KW-0346">Stress response</keyword>
<name>M0PRS2_9EURY</name>
<dbReference type="PATRIC" id="fig|1230455.3.peg.63"/>
<protein>
    <submittedName>
        <fullName evidence="1">Heat shock protein HtpX</fullName>
    </submittedName>
</protein>
<organism evidence="1 2">
    <name type="scientific">Halorubrum distributum JCM 13916</name>
    <dbReference type="NCBI Taxonomy" id="1230455"/>
    <lineage>
        <taxon>Archaea</taxon>
        <taxon>Methanobacteriati</taxon>
        <taxon>Methanobacteriota</taxon>
        <taxon>Stenosarchaea group</taxon>
        <taxon>Halobacteria</taxon>
        <taxon>Halobacteriales</taxon>
        <taxon>Haloferacaceae</taxon>
        <taxon>Halorubrum</taxon>
        <taxon>Halorubrum distributum group</taxon>
    </lineage>
</organism>
<evidence type="ECO:0000313" key="2">
    <source>
        <dbReference type="Proteomes" id="UP000011528"/>
    </source>
</evidence>
<gene>
    <name evidence="1" type="ORF">C462_00452</name>
</gene>
<dbReference type="AlphaFoldDB" id="M0PRS2"/>
<dbReference type="Proteomes" id="UP000011528">
    <property type="component" value="Unassembled WGS sequence"/>
</dbReference>
<dbReference type="EMBL" id="AOJJ01000009">
    <property type="protein sequence ID" value="EMA72712.1"/>
    <property type="molecule type" value="Genomic_DNA"/>
</dbReference>
<accession>M0PRS2</accession>
<dbReference type="STRING" id="1230455.C462_00452"/>
<reference evidence="1 2" key="1">
    <citation type="journal article" date="2014" name="PLoS Genet.">
        <title>Phylogenetically driven sequencing of extremely halophilic archaea reveals strategies for static and dynamic osmo-response.</title>
        <authorList>
            <person name="Becker E.A."/>
            <person name="Seitzer P.M."/>
            <person name="Tritt A."/>
            <person name="Larsen D."/>
            <person name="Krusor M."/>
            <person name="Yao A.I."/>
            <person name="Wu D."/>
            <person name="Madern D."/>
            <person name="Eisen J.A."/>
            <person name="Darling A.E."/>
            <person name="Facciotti M.T."/>
        </authorList>
    </citation>
    <scope>NUCLEOTIDE SEQUENCE [LARGE SCALE GENOMIC DNA]</scope>
    <source>
        <strain evidence="1 2">JCM 13916</strain>
    </source>
</reference>
<proteinExistence type="predicted"/>
<comment type="caution">
    <text evidence="1">The sequence shown here is derived from an EMBL/GenBank/DDBJ whole genome shotgun (WGS) entry which is preliminary data.</text>
</comment>
<evidence type="ECO:0000313" key="1">
    <source>
        <dbReference type="EMBL" id="EMA72712.1"/>
    </source>
</evidence>